<evidence type="ECO:0000313" key="3">
    <source>
        <dbReference type="Proteomes" id="UP000218824"/>
    </source>
</evidence>
<protein>
    <submittedName>
        <fullName evidence="2">Uncharacterized protein</fullName>
    </submittedName>
</protein>
<feature type="region of interest" description="Disordered" evidence="1">
    <location>
        <begin position="1"/>
        <end position="57"/>
    </location>
</feature>
<gene>
    <name evidence="2" type="ORF">LEN_1435</name>
</gene>
<feature type="compositionally biased region" description="Low complexity" evidence="1">
    <location>
        <begin position="45"/>
        <end position="57"/>
    </location>
</feature>
<organism evidence="2 3">
    <name type="scientific">Lysobacter enzymogenes</name>
    <dbReference type="NCBI Taxonomy" id="69"/>
    <lineage>
        <taxon>Bacteria</taxon>
        <taxon>Pseudomonadati</taxon>
        <taxon>Pseudomonadota</taxon>
        <taxon>Gammaproteobacteria</taxon>
        <taxon>Lysobacterales</taxon>
        <taxon>Lysobacteraceae</taxon>
        <taxon>Lysobacter</taxon>
    </lineage>
</organism>
<feature type="compositionally biased region" description="Basic and acidic residues" evidence="1">
    <location>
        <begin position="28"/>
        <end position="37"/>
    </location>
</feature>
<proteinExistence type="predicted"/>
<reference evidence="2 3" key="1">
    <citation type="journal article" date="2017" name="DNA Res.">
        <title>Complete genome sequence and expression profile of the commercial lytic enzyme producer Lysobacter enzymogenes M497-1.</title>
        <authorList>
            <person name="Takami H."/>
            <person name="Toyoda A."/>
            <person name="Uchiyama I."/>
            <person name="Itoh T."/>
            <person name="Takaki Y."/>
            <person name="Arai W."/>
            <person name="Nishi S."/>
            <person name="Kawai M."/>
            <person name="Shinya K."/>
            <person name="Ikeda H."/>
        </authorList>
    </citation>
    <scope>NUCLEOTIDE SEQUENCE [LARGE SCALE GENOMIC DNA]</scope>
    <source>
        <strain evidence="2 3">M497-1</strain>
    </source>
</reference>
<evidence type="ECO:0000256" key="1">
    <source>
        <dbReference type="SAM" id="MobiDB-lite"/>
    </source>
</evidence>
<name>A0AAU9ADA0_LYSEN</name>
<accession>A0AAU9ADA0</accession>
<dbReference type="GeneID" id="83063309"/>
<dbReference type="EMBL" id="AP014940">
    <property type="protein sequence ID" value="BAV96922.1"/>
    <property type="molecule type" value="Genomic_DNA"/>
</dbReference>
<evidence type="ECO:0000313" key="2">
    <source>
        <dbReference type="EMBL" id="BAV96922.1"/>
    </source>
</evidence>
<dbReference type="Proteomes" id="UP000218824">
    <property type="component" value="Chromosome"/>
</dbReference>
<sequence length="262" mass="26875">MTTTLPSGSLPSGVAPMVGHKATGAGKSGEDGARDDFNQWLRGEPAPARDSASADATAPDAAATAAAVGEFSARADATQGLFGFRVRAGDGAQELIAVPWGLAASGRLSLLLQRAQAWSAASAQAPFAAGGAAAGEGAFVTPPPMPMLARYPSSSDTAMPLPPMPSTSAPIAGAADAAGETGADAPRAYAAPWLSRLVRWIERDAAPASVWIRDYALDEDGARRLAGLVRELAQEHGVRLDRIVVNAREIWSAARGAHKEND</sequence>
<feature type="compositionally biased region" description="Polar residues" evidence="1">
    <location>
        <begin position="1"/>
        <end position="10"/>
    </location>
</feature>
<dbReference type="AlphaFoldDB" id="A0AAU9ADA0"/>
<dbReference type="RefSeq" id="WP_096377181.1">
    <property type="nucleotide sequence ID" value="NZ_AP014940.1"/>
</dbReference>
<dbReference type="KEGG" id="lem:LEN_1435"/>